<protein>
    <submittedName>
        <fullName evidence="3">Gfo/Idh/MocA family oxidoreductase</fullName>
    </submittedName>
</protein>
<reference evidence="3 4" key="1">
    <citation type="submission" date="2019-03" db="EMBL/GenBank/DDBJ databases">
        <title>Metabolic potential of uncultured bacteria and archaea associated with petroleum seepage in deep-sea sediments.</title>
        <authorList>
            <person name="Dong X."/>
            <person name="Hubert C."/>
        </authorList>
    </citation>
    <scope>NUCLEOTIDE SEQUENCE [LARGE SCALE GENOMIC DNA]</scope>
    <source>
        <strain evidence="3">E44_bin18</strain>
    </source>
</reference>
<evidence type="ECO:0000259" key="1">
    <source>
        <dbReference type="Pfam" id="PF01408"/>
    </source>
</evidence>
<dbReference type="GO" id="GO:0000166">
    <property type="term" value="F:nucleotide binding"/>
    <property type="evidence" value="ECO:0007669"/>
    <property type="project" value="InterPro"/>
</dbReference>
<sequence length="329" mass="37354">MTRCALIGYGYWGPNLARNLYDKRDCDLRYICDMDEERLKKAKDKYPLVDITRFSSTVFEDDEIQAVFVATPIASHFEVAREALLSGKDVFVEKPIANNTKDAEELIKLAEKGKNVLMVGHTFEYSPPVLKVKELLDKGELGDILFISSIRVNLGIHQKDVSVIWDLASHDISILIYWLGEEPSSMKVLGRGCVLSAVPDVAFLSMDFPSNVIANVEVSWLSPTKLRRTTVVGTKKMLIYDDTEHLEKIRVFDKGVVFKEPKDFGEFQLTYRTGDVISPLLENFEPLQAEVSHFLDCVKERRRPRTDGECGLRVVRALEMAEMSLKRGE</sequence>
<dbReference type="InterPro" id="IPR051450">
    <property type="entry name" value="Gfo/Idh/MocA_Oxidoreductases"/>
</dbReference>
<dbReference type="AlphaFoldDB" id="A0A523UVW3"/>
<name>A0A523UVW3_UNCT6</name>
<dbReference type="PANTHER" id="PTHR43377">
    <property type="entry name" value="BILIVERDIN REDUCTASE A"/>
    <property type="match status" value="1"/>
</dbReference>
<dbReference type="EMBL" id="SOJN01000046">
    <property type="protein sequence ID" value="TET46693.1"/>
    <property type="molecule type" value="Genomic_DNA"/>
</dbReference>
<dbReference type="Pfam" id="PF01408">
    <property type="entry name" value="GFO_IDH_MocA"/>
    <property type="match status" value="1"/>
</dbReference>
<evidence type="ECO:0000313" key="4">
    <source>
        <dbReference type="Proteomes" id="UP000315525"/>
    </source>
</evidence>
<evidence type="ECO:0000313" key="3">
    <source>
        <dbReference type="EMBL" id="TET46693.1"/>
    </source>
</evidence>
<feature type="domain" description="Gfo/Idh/MocA-like oxidoreductase N-terminal" evidence="1">
    <location>
        <begin position="3"/>
        <end position="121"/>
    </location>
</feature>
<dbReference type="Pfam" id="PF22725">
    <property type="entry name" value="GFO_IDH_MocA_C3"/>
    <property type="match status" value="1"/>
</dbReference>
<dbReference type="SUPFAM" id="SSF55347">
    <property type="entry name" value="Glyceraldehyde-3-phosphate dehydrogenase-like, C-terminal domain"/>
    <property type="match status" value="1"/>
</dbReference>
<evidence type="ECO:0000259" key="2">
    <source>
        <dbReference type="Pfam" id="PF22725"/>
    </source>
</evidence>
<dbReference type="SUPFAM" id="SSF51735">
    <property type="entry name" value="NAD(P)-binding Rossmann-fold domains"/>
    <property type="match status" value="1"/>
</dbReference>
<feature type="domain" description="GFO/IDH/MocA-like oxidoreductase" evidence="2">
    <location>
        <begin position="130"/>
        <end position="238"/>
    </location>
</feature>
<proteinExistence type="predicted"/>
<accession>A0A523UVW3</accession>
<organism evidence="3 4">
    <name type="scientific">candidate division TA06 bacterium</name>
    <dbReference type="NCBI Taxonomy" id="2250710"/>
    <lineage>
        <taxon>Bacteria</taxon>
        <taxon>Bacteria division TA06</taxon>
    </lineage>
</organism>
<dbReference type="InterPro" id="IPR036291">
    <property type="entry name" value="NAD(P)-bd_dom_sf"/>
</dbReference>
<comment type="caution">
    <text evidence="3">The sequence shown here is derived from an EMBL/GenBank/DDBJ whole genome shotgun (WGS) entry which is preliminary data.</text>
</comment>
<dbReference type="InterPro" id="IPR055170">
    <property type="entry name" value="GFO_IDH_MocA-like_dom"/>
</dbReference>
<dbReference type="Proteomes" id="UP000315525">
    <property type="component" value="Unassembled WGS sequence"/>
</dbReference>
<dbReference type="Gene3D" id="3.40.50.720">
    <property type="entry name" value="NAD(P)-binding Rossmann-like Domain"/>
    <property type="match status" value="1"/>
</dbReference>
<dbReference type="Gene3D" id="3.30.360.10">
    <property type="entry name" value="Dihydrodipicolinate Reductase, domain 2"/>
    <property type="match status" value="1"/>
</dbReference>
<dbReference type="PANTHER" id="PTHR43377:SF6">
    <property type="entry name" value="GFO_IDH_MOCA-LIKE OXIDOREDUCTASE N-TERMINAL DOMAIN-CONTAINING PROTEIN"/>
    <property type="match status" value="1"/>
</dbReference>
<dbReference type="InterPro" id="IPR000683">
    <property type="entry name" value="Gfo/Idh/MocA-like_OxRdtase_N"/>
</dbReference>
<gene>
    <name evidence="3" type="ORF">E3J62_03585</name>
</gene>